<dbReference type="InterPro" id="IPR053135">
    <property type="entry name" value="AKR2_Oxidoreductase"/>
</dbReference>
<evidence type="ECO:0000313" key="5">
    <source>
        <dbReference type="EMBL" id="MCD1653641.1"/>
    </source>
</evidence>
<dbReference type="Gene3D" id="3.20.20.100">
    <property type="entry name" value="NADP-dependent oxidoreductase domain"/>
    <property type="match status" value="1"/>
</dbReference>
<protein>
    <submittedName>
        <fullName evidence="5">Aldo/keto reductase</fullName>
    </submittedName>
</protein>
<keyword evidence="6" id="KW-1185">Reference proteome</keyword>
<dbReference type="PROSITE" id="PS51379">
    <property type="entry name" value="4FE4S_FER_2"/>
    <property type="match status" value="1"/>
</dbReference>
<reference evidence="5" key="1">
    <citation type="submission" date="2021-08" db="EMBL/GenBank/DDBJ databases">
        <title>Comparative analyses of Brucepasteria parasyntrophica and Teretinema zuelzerae.</title>
        <authorList>
            <person name="Song Y."/>
            <person name="Brune A."/>
        </authorList>
    </citation>
    <scope>NUCLEOTIDE SEQUENCE</scope>
    <source>
        <strain evidence="5">DSM 1903</strain>
    </source>
</reference>
<dbReference type="InterPro" id="IPR017896">
    <property type="entry name" value="4Fe4S_Fe-S-bd"/>
</dbReference>
<name>A0AAE3EFT3_9SPIR</name>
<comment type="caution">
    <text evidence="5">The sequence shown here is derived from an EMBL/GenBank/DDBJ whole genome shotgun (WGS) entry which is preliminary data.</text>
</comment>
<dbReference type="SUPFAM" id="SSF46548">
    <property type="entry name" value="alpha-helical ferredoxin"/>
    <property type="match status" value="1"/>
</dbReference>
<evidence type="ECO:0000256" key="1">
    <source>
        <dbReference type="ARBA" id="ARBA00022723"/>
    </source>
</evidence>
<dbReference type="RefSeq" id="WP_230752870.1">
    <property type="nucleotide sequence ID" value="NZ_JAINWA010000001.1"/>
</dbReference>
<evidence type="ECO:0000256" key="3">
    <source>
        <dbReference type="ARBA" id="ARBA00023014"/>
    </source>
</evidence>
<gene>
    <name evidence="5" type="ORF">K7J14_02875</name>
</gene>
<accession>A0AAE3EFT3</accession>
<dbReference type="InterPro" id="IPR017900">
    <property type="entry name" value="4Fe4S_Fe_S_CS"/>
</dbReference>
<feature type="domain" description="4Fe-4S ferredoxin-type" evidence="4">
    <location>
        <begin position="295"/>
        <end position="325"/>
    </location>
</feature>
<keyword evidence="1" id="KW-0479">Metal-binding</keyword>
<dbReference type="GO" id="GO:0051536">
    <property type="term" value="F:iron-sulfur cluster binding"/>
    <property type="evidence" value="ECO:0007669"/>
    <property type="project" value="UniProtKB-KW"/>
</dbReference>
<keyword evidence="3" id="KW-0411">Iron-sulfur</keyword>
<dbReference type="EMBL" id="JAINWA010000001">
    <property type="protein sequence ID" value="MCD1653641.1"/>
    <property type="molecule type" value="Genomic_DNA"/>
</dbReference>
<evidence type="ECO:0000259" key="4">
    <source>
        <dbReference type="PROSITE" id="PS51379"/>
    </source>
</evidence>
<proteinExistence type="predicted"/>
<dbReference type="GO" id="GO:0046872">
    <property type="term" value="F:metal ion binding"/>
    <property type="evidence" value="ECO:0007669"/>
    <property type="project" value="UniProtKB-KW"/>
</dbReference>
<dbReference type="CDD" id="cd19100">
    <property type="entry name" value="AKR_unchar"/>
    <property type="match status" value="1"/>
</dbReference>
<dbReference type="InterPro" id="IPR036812">
    <property type="entry name" value="NAD(P)_OxRdtase_dom_sf"/>
</dbReference>
<dbReference type="InterPro" id="IPR020471">
    <property type="entry name" value="AKR"/>
</dbReference>
<dbReference type="Pfam" id="PF00248">
    <property type="entry name" value="Aldo_ket_red"/>
    <property type="match status" value="1"/>
</dbReference>
<dbReference type="PROSITE" id="PS00198">
    <property type="entry name" value="4FE4S_FER_1"/>
    <property type="match status" value="1"/>
</dbReference>
<keyword evidence="2" id="KW-0408">Iron</keyword>
<evidence type="ECO:0000256" key="2">
    <source>
        <dbReference type="ARBA" id="ARBA00023004"/>
    </source>
</evidence>
<dbReference type="PANTHER" id="PTHR43312:SF1">
    <property type="entry name" value="NADP-DEPENDENT OXIDOREDUCTASE DOMAIN-CONTAINING PROTEIN"/>
    <property type="match status" value="1"/>
</dbReference>
<dbReference type="PANTHER" id="PTHR43312">
    <property type="entry name" value="D-THREO-ALDOSE 1-DEHYDROGENASE"/>
    <property type="match status" value="1"/>
</dbReference>
<sequence>MEYISFGKTGLMVSRTAFGALPIQRIASVEEAATLLRTAWDGGVNFFDTARAYSDSEEKLGFALDEIRKDVIVATKTGARTGADLFKDLETSLRNLQTDWIDVYQLHNPSFIPLPGGEDGLYDALAKAREEGKIRFFGVTNHSRQLALQAAESGLYDSIQFPLSYLSAPEDVELAALCEEKQVGFLAMKALAGGLLTNARSAFAWMRKQENAVPLWGIQKTSELEEFLALEREPPVLDDELSAMIEKDRAELAGNFCRGCGYCLPCPANIPINNANRMRELLRRSPPAQWLTPEWRELMSRIEDCTKCGLCAKRCPYGLKPYETLPAHLADYRSFLPE</sequence>
<dbReference type="AlphaFoldDB" id="A0AAE3EFT3"/>
<evidence type="ECO:0000313" key="6">
    <source>
        <dbReference type="Proteomes" id="UP001198163"/>
    </source>
</evidence>
<dbReference type="PRINTS" id="PR00069">
    <property type="entry name" value="ALDKETRDTASE"/>
</dbReference>
<dbReference type="Pfam" id="PF13534">
    <property type="entry name" value="Fer4_17"/>
    <property type="match status" value="1"/>
</dbReference>
<dbReference type="GO" id="GO:0016491">
    <property type="term" value="F:oxidoreductase activity"/>
    <property type="evidence" value="ECO:0007669"/>
    <property type="project" value="InterPro"/>
</dbReference>
<dbReference type="Proteomes" id="UP001198163">
    <property type="component" value="Unassembled WGS sequence"/>
</dbReference>
<dbReference type="InterPro" id="IPR023210">
    <property type="entry name" value="NADP_OxRdtase_dom"/>
</dbReference>
<dbReference type="SUPFAM" id="SSF51430">
    <property type="entry name" value="NAD(P)-linked oxidoreductase"/>
    <property type="match status" value="1"/>
</dbReference>
<organism evidence="5 6">
    <name type="scientific">Teretinema zuelzerae</name>
    <dbReference type="NCBI Taxonomy" id="156"/>
    <lineage>
        <taxon>Bacteria</taxon>
        <taxon>Pseudomonadati</taxon>
        <taxon>Spirochaetota</taxon>
        <taxon>Spirochaetia</taxon>
        <taxon>Spirochaetales</taxon>
        <taxon>Treponemataceae</taxon>
        <taxon>Teretinema</taxon>
    </lineage>
</organism>